<protein>
    <submittedName>
        <fullName evidence="1">Uncharacterized protein</fullName>
    </submittedName>
</protein>
<reference evidence="1" key="2">
    <citation type="submission" date="2021-02" db="EMBL/GenBank/DDBJ databases">
        <authorList>
            <person name="Kimball J.A."/>
            <person name="Haas M.W."/>
            <person name="Macchietto M."/>
            <person name="Kono T."/>
            <person name="Duquette J."/>
            <person name="Shao M."/>
        </authorList>
    </citation>
    <scope>NUCLEOTIDE SEQUENCE</scope>
    <source>
        <tissue evidence="1">Fresh leaf tissue</tissue>
    </source>
</reference>
<gene>
    <name evidence="1" type="ORF">GUJ93_ZPchr0014g47020</name>
</gene>
<keyword evidence="2" id="KW-1185">Reference proteome</keyword>
<evidence type="ECO:0000313" key="1">
    <source>
        <dbReference type="EMBL" id="KAG8081876.1"/>
    </source>
</evidence>
<dbReference type="Proteomes" id="UP000729402">
    <property type="component" value="Unassembled WGS sequence"/>
</dbReference>
<dbReference type="AlphaFoldDB" id="A0A8J5TKP4"/>
<organism evidence="1 2">
    <name type="scientific">Zizania palustris</name>
    <name type="common">Northern wild rice</name>
    <dbReference type="NCBI Taxonomy" id="103762"/>
    <lineage>
        <taxon>Eukaryota</taxon>
        <taxon>Viridiplantae</taxon>
        <taxon>Streptophyta</taxon>
        <taxon>Embryophyta</taxon>
        <taxon>Tracheophyta</taxon>
        <taxon>Spermatophyta</taxon>
        <taxon>Magnoliopsida</taxon>
        <taxon>Liliopsida</taxon>
        <taxon>Poales</taxon>
        <taxon>Poaceae</taxon>
        <taxon>BOP clade</taxon>
        <taxon>Oryzoideae</taxon>
        <taxon>Oryzeae</taxon>
        <taxon>Zizaniinae</taxon>
        <taxon>Zizania</taxon>
    </lineage>
</organism>
<name>A0A8J5TKP4_ZIZPA</name>
<sequence>MQEIGALMCSSRCGWGKGRPVTCLMCSSRRGWGQGRPATSGCCEPSNPAGASICCSVVDRLCLNLLLGVNGDGVGRRRCRDRKCKRWRGSRCLWIFVGAGVLALPRIRRTTFGHRGSGVPSGRRGVSKGRDADEELQAYKVKMTNEDEDEEVSPAVIVVGLSGHRRHGLEVVNE</sequence>
<dbReference type="EMBL" id="JAAALK010000086">
    <property type="protein sequence ID" value="KAG8081876.1"/>
    <property type="molecule type" value="Genomic_DNA"/>
</dbReference>
<comment type="caution">
    <text evidence="1">The sequence shown here is derived from an EMBL/GenBank/DDBJ whole genome shotgun (WGS) entry which is preliminary data.</text>
</comment>
<reference evidence="1" key="1">
    <citation type="journal article" date="2021" name="bioRxiv">
        <title>Whole Genome Assembly and Annotation of Northern Wild Rice, Zizania palustris L., Supports a Whole Genome Duplication in the Zizania Genus.</title>
        <authorList>
            <person name="Haas M."/>
            <person name="Kono T."/>
            <person name="Macchietto M."/>
            <person name="Millas R."/>
            <person name="McGilp L."/>
            <person name="Shao M."/>
            <person name="Duquette J."/>
            <person name="Hirsch C.N."/>
            <person name="Kimball J."/>
        </authorList>
    </citation>
    <scope>NUCLEOTIDE SEQUENCE</scope>
    <source>
        <tissue evidence="1">Fresh leaf tissue</tissue>
    </source>
</reference>
<evidence type="ECO:0000313" key="2">
    <source>
        <dbReference type="Proteomes" id="UP000729402"/>
    </source>
</evidence>
<proteinExistence type="predicted"/>
<accession>A0A8J5TKP4</accession>